<dbReference type="AlphaFoldDB" id="A0A3S3SF81"/>
<sequence>MSIIFSIIGFTILGAFIRAIFKDKSIRDKPKDTSEWVVQLIFCLIVGAIVWAFIPKNCGGHKNEDYDPFEHRKLSRD</sequence>
<evidence type="ECO:0000256" key="2">
    <source>
        <dbReference type="SAM" id="Phobius"/>
    </source>
</evidence>
<keyword evidence="2" id="KW-0812">Transmembrane</keyword>
<dbReference type="EMBL" id="SBII01000004">
    <property type="protein sequence ID" value="RWX00880.1"/>
    <property type="molecule type" value="Genomic_DNA"/>
</dbReference>
<protein>
    <submittedName>
        <fullName evidence="3">Uncharacterized protein</fullName>
    </submittedName>
</protein>
<feature type="compositionally biased region" description="Basic and acidic residues" evidence="1">
    <location>
        <begin position="61"/>
        <end position="77"/>
    </location>
</feature>
<evidence type="ECO:0000313" key="3">
    <source>
        <dbReference type="EMBL" id="RWX00880.1"/>
    </source>
</evidence>
<gene>
    <name evidence="3" type="ORF">EPI11_07610</name>
    <name evidence="4" type="ORF">EPI11_08170</name>
</gene>
<proteinExistence type="predicted"/>
<name>A0A3S3SF81_9FLAO</name>
<evidence type="ECO:0000313" key="5">
    <source>
        <dbReference type="Proteomes" id="UP000287527"/>
    </source>
</evidence>
<keyword evidence="2" id="KW-1133">Transmembrane helix</keyword>
<organism evidence="3 5">
    <name type="scientific">Flavobacterium cerinum</name>
    <dbReference type="NCBI Taxonomy" id="2502784"/>
    <lineage>
        <taxon>Bacteria</taxon>
        <taxon>Pseudomonadati</taxon>
        <taxon>Bacteroidota</taxon>
        <taxon>Flavobacteriia</taxon>
        <taxon>Flavobacteriales</taxon>
        <taxon>Flavobacteriaceae</taxon>
        <taxon>Flavobacterium</taxon>
    </lineage>
</organism>
<keyword evidence="5" id="KW-1185">Reference proteome</keyword>
<feature type="transmembrane region" description="Helical" evidence="2">
    <location>
        <begin position="35"/>
        <end position="54"/>
    </location>
</feature>
<accession>A0A3S3SF81</accession>
<evidence type="ECO:0000313" key="4">
    <source>
        <dbReference type="EMBL" id="RWX00987.1"/>
    </source>
</evidence>
<dbReference type="Proteomes" id="UP000287527">
    <property type="component" value="Unassembled WGS sequence"/>
</dbReference>
<keyword evidence="2" id="KW-0472">Membrane</keyword>
<feature type="region of interest" description="Disordered" evidence="1">
    <location>
        <begin position="58"/>
        <end position="77"/>
    </location>
</feature>
<comment type="caution">
    <text evidence="3">The sequence shown here is derived from an EMBL/GenBank/DDBJ whole genome shotgun (WGS) entry which is preliminary data.</text>
</comment>
<evidence type="ECO:0000256" key="1">
    <source>
        <dbReference type="SAM" id="MobiDB-lite"/>
    </source>
</evidence>
<dbReference type="EMBL" id="SBII01000004">
    <property type="protein sequence ID" value="RWX00987.1"/>
    <property type="molecule type" value="Genomic_DNA"/>
</dbReference>
<dbReference type="RefSeq" id="WP_128389362.1">
    <property type="nucleotide sequence ID" value="NZ_SBII01000004.1"/>
</dbReference>
<reference evidence="3 5" key="1">
    <citation type="submission" date="2019-01" db="EMBL/GenBank/DDBJ databases">
        <title>Flavobacterium sp. nov.,isolated from freshwater.</title>
        <authorList>
            <person name="Zhang R."/>
            <person name="Du Z.-J."/>
        </authorList>
    </citation>
    <scope>NUCLEOTIDE SEQUENCE [LARGE SCALE GENOMIC DNA]</scope>
    <source>
        <strain evidence="3 5">1E403</strain>
    </source>
</reference>